<dbReference type="Proteomes" id="UP000037069">
    <property type="component" value="Unassembled WGS sequence"/>
</dbReference>
<gene>
    <name evidence="7" type="ORF">FF38_02647</name>
</gene>
<comment type="subcellular location">
    <subcellularLocation>
        <location evidence="1">Secreted</location>
    </subcellularLocation>
</comment>
<feature type="chain" id="PRO_5005535802" description="OBP47-like domain-containing protein" evidence="5">
    <location>
        <begin position="24"/>
        <end position="387"/>
    </location>
</feature>
<dbReference type="OrthoDB" id="7730192at2759"/>
<evidence type="ECO:0000256" key="5">
    <source>
        <dbReference type="SAM" id="SignalP"/>
    </source>
</evidence>
<feature type="signal peptide" evidence="5">
    <location>
        <begin position="1"/>
        <end position="23"/>
    </location>
</feature>
<feature type="region of interest" description="Disordered" evidence="4">
    <location>
        <begin position="60"/>
        <end position="89"/>
    </location>
</feature>
<dbReference type="SUPFAM" id="SSF47565">
    <property type="entry name" value="Insect pheromone/odorant-binding proteins"/>
    <property type="match status" value="1"/>
</dbReference>
<evidence type="ECO:0000313" key="8">
    <source>
        <dbReference type="Proteomes" id="UP000037069"/>
    </source>
</evidence>
<name>A0A0L0C6X5_LUCCU</name>
<reference evidence="7 8" key="1">
    <citation type="journal article" date="2015" name="Nat. Commun.">
        <title>Lucilia cuprina genome unlocks parasitic fly biology to underpin future interventions.</title>
        <authorList>
            <person name="Anstead C.A."/>
            <person name="Korhonen P.K."/>
            <person name="Young N.D."/>
            <person name="Hall R.S."/>
            <person name="Jex A.R."/>
            <person name="Murali S.C."/>
            <person name="Hughes D.S."/>
            <person name="Lee S.F."/>
            <person name="Perry T."/>
            <person name="Stroehlein A.J."/>
            <person name="Ansell B.R."/>
            <person name="Breugelmans B."/>
            <person name="Hofmann A."/>
            <person name="Qu J."/>
            <person name="Dugan S."/>
            <person name="Lee S.L."/>
            <person name="Chao H."/>
            <person name="Dinh H."/>
            <person name="Han Y."/>
            <person name="Doddapaneni H.V."/>
            <person name="Worley K.C."/>
            <person name="Muzny D.M."/>
            <person name="Ioannidis P."/>
            <person name="Waterhouse R.M."/>
            <person name="Zdobnov E.M."/>
            <person name="James P.J."/>
            <person name="Bagnall N.H."/>
            <person name="Kotze A.C."/>
            <person name="Gibbs R.A."/>
            <person name="Richards S."/>
            <person name="Batterham P."/>
            <person name="Gasser R.B."/>
        </authorList>
    </citation>
    <scope>NUCLEOTIDE SEQUENCE [LARGE SCALE GENOMIC DNA]</scope>
    <source>
        <strain evidence="7 8">LS</strain>
        <tissue evidence="7">Full body</tissue>
    </source>
</reference>
<dbReference type="GO" id="GO:0005576">
    <property type="term" value="C:extracellular region"/>
    <property type="evidence" value="ECO:0007669"/>
    <property type="project" value="UniProtKB-SubCell"/>
</dbReference>
<dbReference type="PANTHER" id="PTHR21066">
    <property type="entry name" value="ODORANT-BINDING PROTEIN 59A-RELATED"/>
    <property type="match status" value="1"/>
</dbReference>
<dbReference type="EMBL" id="JRES01000930">
    <property type="protein sequence ID" value="KNC27189.1"/>
    <property type="molecule type" value="Genomic_DNA"/>
</dbReference>
<dbReference type="AlphaFoldDB" id="A0A0L0C6X5"/>
<feature type="domain" description="OBP47-like" evidence="6">
    <location>
        <begin position="91"/>
        <end position="201"/>
    </location>
</feature>
<dbReference type="InterPro" id="IPR052295">
    <property type="entry name" value="Odorant-binding_protein"/>
</dbReference>
<dbReference type="Gene3D" id="1.10.238.270">
    <property type="match status" value="2"/>
</dbReference>
<accession>A0A0L0C6X5</accession>
<dbReference type="Pfam" id="PF22651">
    <property type="entry name" value="OBP47_like"/>
    <property type="match status" value="1"/>
</dbReference>
<dbReference type="InterPro" id="IPR054577">
    <property type="entry name" value="OBP47-like_dom"/>
</dbReference>
<keyword evidence="3" id="KW-0964">Secreted</keyword>
<proteinExistence type="inferred from homology"/>
<dbReference type="OMA" id="FYRNCPE"/>
<evidence type="ECO:0000259" key="6">
    <source>
        <dbReference type="Pfam" id="PF22651"/>
    </source>
</evidence>
<dbReference type="InterPro" id="IPR036728">
    <property type="entry name" value="PBP_GOBP_sf"/>
</dbReference>
<evidence type="ECO:0000256" key="1">
    <source>
        <dbReference type="ARBA" id="ARBA00004613"/>
    </source>
</evidence>
<dbReference type="PANTHER" id="PTHR21066:SF15">
    <property type="entry name" value="GH25962P-RELATED"/>
    <property type="match status" value="1"/>
</dbReference>
<evidence type="ECO:0000313" key="7">
    <source>
        <dbReference type="EMBL" id="KNC27189.1"/>
    </source>
</evidence>
<keyword evidence="5" id="KW-0732">Signal</keyword>
<comment type="similarity">
    <text evidence="2">Belongs to the PBP/GOBP family.</text>
</comment>
<comment type="caution">
    <text evidence="7">The sequence shown here is derived from an EMBL/GenBank/DDBJ whole genome shotgun (WGS) entry which is preliminary data.</text>
</comment>
<keyword evidence="8" id="KW-1185">Reference proteome</keyword>
<evidence type="ECO:0000256" key="3">
    <source>
        <dbReference type="ARBA" id="ARBA00022525"/>
    </source>
</evidence>
<evidence type="ECO:0000256" key="2">
    <source>
        <dbReference type="ARBA" id="ARBA00008098"/>
    </source>
</evidence>
<sequence>MVTSKMFIFGIAIIVAGIVAIKAEVDCSSPPPFVDFKDCCELSNFISEDIQEKCNNDQEVNFEQQRGPPEHANGPPGNHRGPPPHHHHHGPHHGCFFTCVVNETDILVDGDIQEDVMNSYLNEVFDDFEKVEFVSSKLMSCYEKHKEFESNMPDHGHHGHHGPSDCSPKHGGMLIGCAHMHTFKDCPESSWSNTDECNAARDHFTQCKRPHHGPHHHDEEDDDLTAIKAEVDCSQDPPLMNFNYCCELSNVLSPEVKNKCIELEYGDNNDSTTHKPCFLSCVINQTGILVNDELQLDNLDTYLSKAFVNSEKVEFLRNKYIYCNEKRREFLVNMTDANDDSNDCEPKHFAILLGCVNEQAFMDCPDSSWLDIENCNISRDYVKQCQS</sequence>
<protein>
    <recommendedName>
        <fullName evidence="6">OBP47-like domain-containing protein</fullName>
    </recommendedName>
</protein>
<organism evidence="7 8">
    <name type="scientific">Lucilia cuprina</name>
    <name type="common">Green bottle fly</name>
    <name type="synonym">Australian sheep blowfly</name>
    <dbReference type="NCBI Taxonomy" id="7375"/>
    <lineage>
        <taxon>Eukaryota</taxon>
        <taxon>Metazoa</taxon>
        <taxon>Ecdysozoa</taxon>
        <taxon>Arthropoda</taxon>
        <taxon>Hexapoda</taxon>
        <taxon>Insecta</taxon>
        <taxon>Pterygota</taxon>
        <taxon>Neoptera</taxon>
        <taxon>Endopterygota</taxon>
        <taxon>Diptera</taxon>
        <taxon>Brachycera</taxon>
        <taxon>Muscomorpha</taxon>
        <taxon>Oestroidea</taxon>
        <taxon>Calliphoridae</taxon>
        <taxon>Luciliinae</taxon>
        <taxon>Lucilia</taxon>
    </lineage>
</organism>
<dbReference type="GO" id="GO:0005549">
    <property type="term" value="F:odorant binding"/>
    <property type="evidence" value="ECO:0007669"/>
    <property type="project" value="InterPro"/>
</dbReference>
<evidence type="ECO:0000256" key="4">
    <source>
        <dbReference type="SAM" id="MobiDB-lite"/>
    </source>
</evidence>